<dbReference type="EMBL" id="ANJA01004284">
    <property type="protein sequence ID" value="ETO59200.1"/>
    <property type="molecule type" value="Genomic_DNA"/>
</dbReference>
<comment type="caution">
    <text evidence="1">The sequence shown here is derived from an EMBL/GenBank/DDBJ whole genome shotgun (WGS) entry which is preliminary data.</text>
</comment>
<protein>
    <recommendedName>
        <fullName evidence="3">Ubiquitin-like protease family profile domain-containing protein</fullName>
    </recommendedName>
</protein>
<evidence type="ECO:0000313" key="1">
    <source>
        <dbReference type="EMBL" id="ETO59200.1"/>
    </source>
</evidence>
<name>A0A080YXT9_PHYNI</name>
<dbReference type="AlphaFoldDB" id="A0A080YXT9"/>
<organism evidence="1 2">
    <name type="scientific">Phytophthora nicotianae P1976</name>
    <dbReference type="NCBI Taxonomy" id="1317066"/>
    <lineage>
        <taxon>Eukaryota</taxon>
        <taxon>Sar</taxon>
        <taxon>Stramenopiles</taxon>
        <taxon>Oomycota</taxon>
        <taxon>Peronosporomycetes</taxon>
        <taxon>Peronosporales</taxon>
        <taxon>Peronosporaceae</taxon>
        <taxon>Phytophthora</taxon>
    </lineage>
</organism>
<gene>
    <name evidence="1" type="ORF">F444_22426</name>
</gene>
<dbReference type="OrthoDB" id="109811at2759"/>
<sequence length="130" mass="14958">MIAVWKEIVKHKGKNIVEESEGKEGLIDFVKRWHCASARGYQIIISPVEWIETPQQPDAVSCGVLDVAQAYSYLTESMRLQEHGVSKRDVSVMRLKMIWMVVWHSKKRSISVYDADKANRICELLQKQLG</sequence>
<evidence type="ECO:0000313" key="2">
    <source>
        <dbReference type="Proteomes" id="UP000028582"/>
    </source>
</evidence>
<proteinExistence type="predicted"/>
<accession>A0A080YXT9</accession>
<dbReference type="Proteomes" id="UP000028582">
    <property type="component" value="Unassembled WGS sequence"/>
</dbReference>
<evidence type="ECO:0008006" key="3">
    <source>
        <dbReference type="Google" id="ProtNLM"/>
    </source>
</evidence>
<reference evidence="1 2" key="1">
    <citation type="submission" date="2013-11" db="EMBL/GenBank/DDBJ databases">
        <title>The Genome Sequence of Phytophthora parasitica P1976.</title>
        <authorList>
            <consortium name="The Broad Institute Genomics Platform"/>
            <person name="Russ C."/>
            <person name="Tyler B."/>
            <person name="Panabieres F."/>
            <person name="Shan W."/>
            <person name="Tripathy S."/>
            <person name="Grunwald N."/>
            <person name="Machado M."/>
            <person name="Johnson C.S."/>
            <person name="Walker B."/>
            <person name="Young S."/>
            <person name="Zeng Q."/>
            <person name="Gargeya S."/>
            <person name="Fitzgerald M."/>
            <person name="Haas B."/>
            <person name="Abouelleil A."/>
            <person name="Allen A.W."/>
            <person name="Alvarado L."/>
            <person name="Arachchi H.M."/>
            <person name="Berlin A.M."/>
            <person name="Chapman S.B."/>
            <person name="Gainer-Dewar J."/>
            <person name="Goldberg J."/>
            <person name="Griggs A."/>
            <person name="Gujja S."/>
            <person name="Hansen M."/>
            <person name="Howarth C."/>
            <person name="Imamovic A."/>
            <person name="Ireland A."/>
            <person name="Larimer J."/>
            <person name="McCowan C."/>
            <person name="Murphy C."/>
            <person name="Pearson M."/>
            <person name="Poon T.W."/>
            <person name="Priest M."/>
            <person name="Roberts A."/>
            <person name="Saif S."/>
            <person name="Shea T."/>
            <person name="Sisk P."/>
            <person name="Sykes S."/>
            <person name="Wortman J."/>
            <person name="Nusbaum C."/>
            <person name="Birren B."/>
        </authorList>
    </citation>
    <scope>NUCLEOTIDE SEQUENCE [LARGE SCALE GENOMIC DNA]</scope>
    <source>
        <strain evidence="1 2">P1976</strain>
    </source>
</reference>